<feature type="transmembrane region" description="Helical" evidence="1">
    <location>
        <begin position="125"/>
        <end position="144"/>
    </location>
</feature>
<accession>A0A2S7I617</accession>
<evidence type="ECO:0000256" key="1">
    <source>
        <dbReference type="SAM" id="Phobius"/>
    </source>
</evidence>
<feature type="transmembrane region" description="Helical" evidence="1">
    <location>
        <begin position="237"/>
        <end position="256"/>
    </location>
</feature>
<proteinExistence type="predicted"/>
<organism evidence="2 3">
    <name type="scientific">Cloacibacterium normanense</name>
    <dbReference type="NCBI Taxonomy" id="237258"/>
    <lineage>
        <taxon>Bacteria</taxon>
        <taxon>Pseudomonadati</taxon>
        <taxon>Bacteroidota</taxon>
        <taxon>Flavobacteriia</taxon>
        <taxon>Flavobacteriales</taxon>
        <taxon>Weeksellaceae</taxon>
    </lineage>
</organism>
<feature type="transmembrane region" description="Helical" evidence="1">
    <location>
        <begin position="174"/>
        <end position="193"/>
    </location>
</feature>
<dbReference type="EMBL" id="PTPZ01000002">
    <property type="protein sequence ID" value="PPZ92020.1"/>
    <property type="molecule type" value="Genomic_DNA"/>
</dbReference>
<sequence>MIFKTKKWFLIDILYILIALSFSIYNFQNREYDWDLPGYVGALLVSENDGYTKQTHNLVYSEIRKESTQKEFNKIIGLGKDNATNYFYRSKLAFQEQLPYYQIKIGYNLLVRAFYLMGFSAPYSVLYLNSLLFFISILFFYFSLKAIYLEYPFFVFFASVLFSSLPVLNYLSRIASPDILLVLLLLVFANFVINNKKPIYVFFIIFLIVFSRPDYIIFGFSFYFFKILYEYFLLKKINVNNLIFIILIGTVYFLIVKYYNYPGWKHVFYDSFIYRRNYISEQNPEFSLKTYIDIILKGIVNMKKVILSSLLLTFSILYLSKNIWIKFVAVNLFLNIYLKFLFFPAAGEYRFYIPFIFALFLIFLFELRKIDFIKLKKI</sequence>
<feature type="transmembrane region" description="Helical" evidence="1">
    <location>
        <begin position="9"/>
        <end position="27"/>
    </location>
</feature>
<dbReference type="AlphaFoldDB" id="A0A2S7I617"/>
<evidence type="ECO:0008006" key="4">
    <source>
        <dbReference type="Google" id="ProtNLM"/>
    </source>
</evidence>
<keyword evidence="1" id="KW-1133">Transmembrane helix</keyword>
<keyword evidence="1" id="KW-0472">Membrane</keyword>
<feature type="transmembrane region" description="Helical" evidence="1">
    <location>
        <begin position="151"/>
        <end position="168"/>
    </location>
</feature>
<dbReference type="RefSeq" id="WP_104792857.1">
    <property type="nucleotide sequence ID" value="NZ_PTPZ01000002.1"/>
</dbReference>
<feature type="transmembrane region" description="Helical" evidence="1">
    <location>
        <begin position="349"/>
        <end position="367"/>
    </location>
</feature>
<feature type="transmembrane region" description="Helical" evidence="1">
    <location>
        <begin position="200"/>
        <end position="225"/>
    </location>
</feature>
<reference evidence="2 3" key="1">
    <citation type="submission" date="2018-02" db="EMBL/GenBank/DDBJ databases">
        <title>Draft genome sequence of bacterial isolates from marine environment.</title>
        <authorList>
            <person name="Singh S.K."/>
            <person name="Hill R."/>
            <person name="Major S."/>
            <person name="Cai H."/>
            <person name="Li Y."/>
        </authorList>
    </citation>
    <scope>NUCLEOTIDE SEQUENCE [LARGE SCALE GENOMIC DNA]</scope>
    <source>
        <strain evidence="2 3">IMET F</strain>
    </source>
</reference>
<protein>
    <recommendedName>
        <fullName evidence="4">Glycosyltransferase RgtA/B/C/D-like domain-containing protein</fullName>
    </recommendedName>
</protein>
<gene>
    <name evidence="2" type="ORF">C3729_03295</name>
</gene>
<name>A0A2S7I617_9FLAO</name>
<dbReference type="Proteomes" id="UP000238565">
    <property type="component" value="Unassembled WGS sequence"/>
</dbReference>
<evidence type="ECO:0000313" key="2">
    <source>
        <dbReference type="EMBL" id="PPZ92020.1"/>
    </source>
</evidence>
<feature type="transmembrane region" description="Helical" evidence="1">
    <location>
        <begin position="305"/>
        <end position="329"/>
    </location>
</feature>
<keyword evidence="1" id="KW-0812">Transmembrane</keyword>
<comment type="caution">
    <text evidence="2">The sequence shown here is derived from an EMBL/GenBank/DDBJ whole genome shotgun (WGS) entry which is preliminary data.</text>
</comment>
<evidence type="ECO:0000313" key="3">
    <source>
        <dbReference type="Proteomes" id="UP000238565"/>
    </source>
</evidence>